<dbReference type="Gene3D" id="2.40.128.30">
    <property type="entry name" value="Avidin-like"/>
    <property type="match status" value="1"/>
</dbReference>
<evidence type="ECO:0000313" key="6">
    <source>
        <dbReference type="Proteomes" id="UP000002700"/>
    </source>
</evidence>
<dbReference type="SUPFAM" id="SSF50876">
    <property type="entry name" value="Avidin/streptavidin"/>
    <property type="match status" value="1"/>
</dbReference>
<gene>
    <name evidence="5" type="ordered locus">BURPS1710b_0516</name>
</gene>
<keyword evidence="2" id="KW-0964">Secreted</keyword>
<evidence type="ECO:0000256" key="2">
    <source>
        <dbReference type="ARBA" id="ARBA00022525"/>
    </source>
</evidence>
<reference evidence="5 6" key="1">
    <citation type="submission" date="2005-09" db="EMBL/GenBank/DDBJ databases">
        <authorList>
            <person name="Woods D.E."/>
            <person name="Nierman W.C."/>
        </authorList>
    </citation>
    <scope>NUCLEOTIDE SEQUENCE [LARGE SCALE GENOMIC DNA]</scope>
    <source>
        <strain evidence="5 6">1710b</strain>
    </source>
</reference>
<dbReference type="Pfam" id="PF01382">
    <property type="entry name" value="Avidin"/>
    <property type="match status" value="1"/>
</dbReference>
<dbReference type="InterPro" id="IPR005468">
    <property type="entry name" value="Avidin/str"/>
</dbReference>
<organism evidence="5 6">
    <name type="scientific">Burkholderia pseudomallei (strain 1710b)</name>
    <dbReference type="NCBI Taxonomy" id="320372"/>
    <lineage>
        <taxon>Bacteria</taxon>
        <taxon>Pseudomonadati</taxon>
        <taxon>Pseudomonadota</taxon>
        <taxon>Betaproteobacteria</taxon>
        <taxon>Burkholderiales</taxon>
        <taxon>Burkholderiaceae</taxon>
        <taxon>Burkholderia</taxon>
        <taxon>pseudomallei group</taxon>
    </lineage>
</organism>
<dbReference type="InterPro" id="IPR051764">
    <property type="entry name" value="Avidin/Streptavidin-rel"/>
</dbReference>
<dbReference type="EnsemblBacteria" id="ABA48484">
    <property type="protein sequence ID" value="ABA48484"/>
    <property type="gene ID" value="BURPS1710b_0516"/>
</dbReference>
<accession>Q3JWX3</accession>
<evidence type="ECO:0000256" key="1">
    <source>
        <dbReference type="ARBA" id="ARBA00004613"/>
    </source>
</evidence>
<name>Q3JWX3_BURP1</name>
<protein>
    <submittedName>
        <fullName evidence="5">Avidin family protein</fullName>
    </submittedName>
</protein>
<dbReference type="PANTHER" id="PTHR34399:SF3">
    <property type="entry name" value="AVID PROTEIN-RELATED"/>
    <property type="match status" value="1"/>
</dbReference>
<feature type="region of interest" description="Disordered" evidence="4">
    <location>
        <begin position="1"/>
        <end position="34"/>
    </location>
</feature>
<dbReference type="AlphaFoldDB" id="Q3JWX3"/>
<dbReference type="EMBL" id="CP000124">
    <property type="protein sequence ID" value="ABA48484.1"/>
    <property type="molecule type" value="Genomic_DNA"/>
</dbReference>
<dbReference type="KEGG" id="bpm:BURPS1710b_0516"/>
<dbReference type="InterPro" id="IPR036896">
    <property type="entry name" value="Avidin-like_sf"/>
</dbReference>
<dbReference type="PANTHER" id="PTHR34399">
    <property type="entry name" value="AVIDIN-RELATED"/>
    <property type="match status" value="1"/>
</dbReference>
<feature type="compositionally biased region" description="Low complexity" evidence="4">
    <location>
        <begin position="8"/>
        <end position="21"/>
    </location>
</feature>
<dbReference type="GO" id="GO:0009374">
    <property type="term" value="F:biotin binding"/>
    <property type="evidence" value="ECO:0007669"/>
    <property type="project" value="InterPro"/>
</dbReference>
<evidence type="ECO:0000313" key="5">
    <source>
        <dbReference type="EMBL" id="ABA48484.1"/>
    </source>
</evidence>
<keyword evidence="3" id="KW-0732">Signal</keyword>
<evidence type="ECO:0000256" key="4">
    <source>
        <dbReference type="SAM" id="MobiDB-lite"/>
    </source>
</evidence>
<proteinExistence type="predicted"/>
<evidence type="ECO:0000256" key="3">
    <source>
        <dbReference type="ARBA" id="ARBA00022729"/>
    </source>
</evidence>
<feature type="compositionally biased region" description="Basic residues" evidence="4">
    <location>
        <begin position="22"/>
        <end position="34"/>
    </location>
</feature>
<dbReference type="Proteomes" id="UP000002700">
    <property type="component" value="Chromosome I"/>
</dbReference>
<comment type="subcellular location">
    <subcellularLocation>
        <location evidence="1">Secreted</location>
    </subcellularLocation>
</comment>
<dbReference type="GO" id="GO:0005576">
    <property type="term" value="C:extracellular region"/>
    <property type="evidence" value="ECO:0007669"/>
    <property type="project" value="UniProtKB-SubCell"/>
</dbReference>
<sequence length="203" mass="22136">MPRDARAARASARDASVAQRVPRGRRRDSRRKVARRRMRCTIVLGIRAASPIKEALARPAPRPGRLPSIHRSGRRNMQRLEHVLRRVKAGTGAPIDFSGTWKNELGSTMRIEQSGDSVSGTYESAVSENGGATSGQLSGYVDGDLIAFVVHWDQFQAITAWVGQGGPGASSDRINTLWQMTQQVEAGEEWASINAGADIFVKT</sequence>
<dbReference type="HOGENOM" id="CLU_122441_1_0_4"/>
<dbReference type="PROSITE" id="PS51326">
    <property type="entry name" value="AVIDIN_2"/>
    <property type="match status" value="1"/>
</dbReference>